<gene>
    <name evidence="4" type="ORF">Taro_043256</name>
</gene>
<dbReference type="OrthoDB" id="537968at2759"/>
<dbReference type="InterPro" id="IPR027417">
    <property type="entry name" value="P-loop_NTPase"/>
</dbReference>
<dbReference type="InterPro" id="IPR057263">
    <property type="entry name" value="COR-B"/>
</dbReference>
<dbReference type="PANTHER" id="PTHR47679">
    <property type="entry name" value="PROTEIN TORNADO 1"/>
    <property type="match status" value="1"/>
</dbReference>
<keyword evidence="5" id="KW-1185">Reference proteome</keyword>
<evidence type="ECO:0000313" key="5">
    <source>
        <dbReference type="Proteomes" id="UP000652761"/>
    </source>
</evidence>
<evidence type="ECO:0000256" key="2">
    <source>
        <dbReference type="SAM" id="MobiDB-lite"/>
    </source>
</evidence>
<dbReference type="Gene3D" id="3.80.10.10">
    <property type="entry name" value="Ribonuclease Inhibitor"/>
    <property type="match status" value="3"/>
</dbReference>
<sequence length="1424" mass="160944">MIPSDCRGKLPCGFCHQRKGQEQAAPSTSSSSSEAMPSHQDINDLNWALEAIKSGKTSLQSVSFYHQQQTSGAYQETDDSMSIKISTSTDSILVFSQILAALATERSTDKSLQNLEFHGVEWGLEQMQHLCFLVEKNTDKTQLVFRRNNLGARGLSELTEMLRRSCRVRVVIFSECSIGSFGASCLSSALKRNETVEELQIWEDSIGSTGAEELSQMIEVNTTLKQLVLHDTDSVTATPIISAVLARNRTMEVHIWNKESKNVRSKVAEFIPENRTLRVYKLSPSGSQRVACALAWNIRVKTLDMAGVRLSSKWAKEFRVALEQNGSLKSVILSNTCLRDKAVVYVAAGLFRNQSLENLQLDGNWFGGIGVEHLLCPLSRFSALQNQANRTLKSISFGGGRTKIGKEGLAVILTMLETNQTIVRLGIYEDASLKAYDIIRIFRSLERNATLRHLSLKGCKGVEGESVLQAIMETLQVNPWIEEIDLTGTPLQKSGRTEVISQKLGQNERMEHENGLFQNLPQAMPECCRIFFCGQECAGKSTLCNSIVRNLSSTMFPHWDQIRPLVNPAEQVVRREEIKIRTLQDEGIKVSIWVLAGQQEFYTLHDLMFPGKASPSFFLIITSLFRKPDNKEQKGPAEIEEDLLYWLRFIVSNARRANLQSVLPHVTIVLTHSDKLSKHSEDLLPVINSIHGLRERFQGYVEFYSTVFTVDARSSGSVSKLTHHLRKTVKTIIQRVPKVYQLTNNFIKILKDWRSENNNRPAMKWNDFCELCQLKVPALRIRSRHDATQVESQRYAIARSLHDMGEVIFFDELGLLILDCEWLCRDVLSRLIRLNLGRKNLMDRNGFISRKELGSLLRGSLESQIPMVSSKVLENIDAGDLIQMMLRLELCYEQDPGDPGSLLLVPAILEEGRVKAQKWQLNEPECNYVGRHLECDDSSHIFLTASFFPRLQVHLHNRIKSKTQHGSTYSLEKYLISITINGVNIRVELAGQLGHYIDVLACSKKSITEILRLFKQLIIPSIQSLCHGFTLVEKVIRPDSVRYLTPPRHRKNQAVPLQQLKEALLSVPAESMYEYQHTWSSVSDGTKIILSPGFDYARDLLSDDDFRELLQRRYYDLHHLAAELAVPTEQAEGEAQVASNASDQIVEPSLSGIAKGVEAVLQRLKIIEHEIKNLRQEIQGLRYYEHRLLVELHRKVDYMVNYSIQLEERKVPSMFYFVQVEHNSRRLVTRLMSGMTALRLHMLCEFHREMHVVQDQMGCELIRVDNQVVRCLLPYMSTFMKLLTFALKIGAHVVAGMGEIIPDLSREVAHLVNSSLVFGTAAFAAGAVGATVLAGQAAGSRASQRGVPTGGQSSRSFGQDITAAQHWLIGFLKEQRITSGRDIAEKFGLWRVRYLDDGQIAWVCKWHREVRATEIADVPTLDFT</sequence>
<keyword evidence="1" id="KW-0677">Repeat</keyword>
<dbReference type="Pfam" id="PF25497">
    <property type="entry name" value="COR-B"/>
    <property type="match status" value="1"/>
</dbReference>
<organism evidence="4 5">
    <name type="scientific">Colocasia esculenta</name>
    <name type="common">Wild taro</name>
    <name type="synonym">Arum esculentum</name>
    <dbReference type="NCBI Taxonomy" id="4460"/>
    <lineage>
        <taxon>Eukaryota</taxon>
        <taxon>Viridiplantae</taxon>
        <taxon>Streptophyta</taxon>
        <taxon>Embryophyta</taxon>
        <taxon>Tracheophyta</taxon>
        <taxon>Spermatophyta</taxon>
        <taxon>Magnoliopsida</taxon>
        <taxon>Liliopsida</taxon>
        <taxon>Araceae</taxon>
        <taxon>Aroideae</taxon>
        <taxon>Colocasieae</taxon>
        <taxon>Colocasia</taxon>
    </lineage>
</organism>
<feature type="region of interest" description="Disordered" evidence="2">
    <location>
        <begin position="18"/>
        <end position="39"/>
    </location>
</feature>
<name>A0A843X152_COLES</name>
<proteinExistence type="predicted"/>
<dbReference type="PANTHER" id="PTHR47679:SF1">
    <property type="entry name" value="PROTEIN TORNADO 1"/>
    <property type="match status" value="1"/>
</dbReference>
<evidence type="ECO:0000259" key="3">
    <source>
        <dbReference type="Pfam" id="PF25497"/>
    </source>
</evidence>
<evidence type="ECO:0000313" key="4">
    <source>
        <dbReference type="EMBL" id="MQM10364.1"/>
    </source>
</evidence>
<dbReference type="Proteomes" id="UP000652761">
    <property type="component" value="Unassembled WGS sequence"/>
</dbReference>
<accession>A0A843X152</accession>
<dbReference type="SUPFAM" id="SSF52047">
    <property type="entry name" value="RNI-like"/>
    <property type="match status" value="1"/>
</dbReference>
<feature type="domain" description="C-terminal of Roc COR-B" evidence="3">
    <location>
        <begin position="931"/>
        <end position="1076"/>
    </location>
</feature>
<dbReference type="Gene3D" id="3.40.50.300">
    <property type="entry name" value="P-loop containing nucleotide triphosphate hydrolases"/>
    <property type="match status" value="1"/>
</dbReference>
<dbReference type="InterPro" id="IPR032675">
    <property type="entry name" value="LRR_dom_sf"/>
</dbReference>
<protein>
    <recommendedName>
        <fullName evidence="3">C-terminal of Roc COR-B domain-containing protein</fullName>
    </recommendedName>
</protein>
<dbReference type="SUPFAM" id="SSF52540">
    <property type="entry name" value="P-loop containing nucleoside triphosphate hydrolases"/>
    <property type="match status" value="1"/>
</dbReference>
<evidence type="ECO:0000256" key="1">
    <source>
        <dbReference type="ARBA" id="ARBA00022737"/>
    </source>
</evidence>
<dbReference type="EMBL" id="NMUH01004653">
    <property type="protein sequence ID" value="MQM10364.1"/>
    <property type="molecule type" value="Genomic_DNA"/>
</dbReference>
<comment type="caution">
    <text evidence="4">The sequence shown here is derived from an EMBL/GenBank/DDBJ whole genome shotgun (WGS) entry which is preliminary data.</text>
</comment>
<reference evidence="4" key="1">
    <citation type="submission" date="2017-07" db="EMBL/GenBank/DDBJ databases">
        <title>Taro Niue Genome Assembly and Annotation.</title>
        <authorList>
            <person name="Atibalentja N."/>
            <person name="Keating K."/>
            <person name="Fields C.J."/>
        </authorList>
    </citation>
    <scope>NUCLEOTIDE SEQUENCE</scope>
    <source>
        <strain evidence="4">Niue_2</strain>
        <tissue evidence="4">Leaf</tissue>
    </source>
</reference>